<name>N1UZ08_9MICC</name>
<dbReference type="PANTHER" id="PTHR19288:SF95">
    <property type="entry name" value="D-GLYCEROL 3-PHOSPHATE PHOSPHATASE"/>
    <property type="match status" value="1"/>
</dbReference>
<dbReference type="PANTHER" id="PTHR19288">
    <property type="entry name" value="4-NITROPHENYLPHOSPHATASE-RELATED"/>
    <property type="match status" value="1"/>
</dbReference>
<dbReference type="InterPro" id="IPR036412">
    <property type="entry name" value="HAD-like_sf"/>
</dbReference>
<proteinExistence type="predicted"/>
<gene>
    <name evidence="1" type="ORF">D477_016920</name>
</gene>
<evidence type="ECO:0000313" key="2">
    <source>
        <dbReference type="Proteomes" id="UP000010729"/>
    </source>
</evidence>
<dbReference type="GO" id="GO:0005737">
    <property type="term" value="C:cytoplasm"/>
    <property type="evidence" value="ECO:0007669"/>
    <property type="project" value="TreeGrafter"/>
</dbReference>
<dbReference type="AlphaFoldDB" id="N1UZ08"/>
<organism evidence="1 2">
    <name type="scientific">Arthrobacter crystallopoietes BAB-32</name>
    <dbReference type="NCBI Taxonomy" id="1246476"/>
    <lineage>
        <taxon>Bacteria</taxon>
        <taxon>Bacillati</taxon>
        <taxon>Actinomycetota</taxon>
        <taxon>Actinomycetes</taxon>
        <taxon>Micrococcales</taxon>
        <taxon>Micrococcaceae</taxon>
        <taxon>Crystallibacter</taxon>
    </lineage>
</organism>
<dbReference type="RefSeq" id="WP_005272032.1">
    <property type="nucleotide sequence ID" value="NZ_ANPE02000204.1"/>
</dbReference>
<accession>N1UZ08</accession>
<reference evidence="1 2" key="1">
    <citation type="journal article" date="2013" name="Genome Announc.">
        <title>Draft Genome Sequence of Arthrobacter crystallopoietes Strain BAB-32, Revealing Genes for Bioremediation.</title>
        <authorList>
            <person name="Joshi M.N."/>
            <person name="Pandit A.S."/>
            <person name="Sharma A."/>
            <person name="Pandya R.V."/>
            <person name="Desai S.M."/>
            <person name="Saxena A.K."/>
            <person name="Bagatharia S.B."/>
        </authorList>
    </citation>
    <scope>NUCLEOTIDE SEQUENCE [LARGE SCALE GENOMIC DNA]</scope>
    <source>
        <strain evidence="1 2">BAB-32</strain>
    </source>
</reference>
<dbReference type="InterPro" id="IPR006357">
    <property type="entry name" value="HAD-SF_hydro_IIA"/>
</dbReference>
<dbReference type="NCBIfam" id="TIGR01460">
    <property type="entry name" value="HAD-SF-IIA"/>
    <property type="match status" value="1"/>
</dbReference>
<dbReference type="SUPFAM" id="SSF56784">
    <property type="entry name" value="HAD-like"/>
    <property type="match status" value="1"/>
</dbReference>
<dbReference type="OrthoDB" id="3400930at2"/>
<dbReference type="GO" id="GO:0016791">
    <property type="term" value="F:phosphatase activity"/>
    <property type="evidence" value="ECO:0007669"/>
    <property type="project" value="TreeGrafter"/>
</dbReference>
<dbReference type="Proteomes" id="UP000010729">
    <property type="component" value="Unassembled WGS sequence"/>
</dbReference>
<keyword evidence="1" id="KW-0378">Hydrolase</keyword>
<protein>
    <submittedName>
        <fullName evidence="1">HAD family hydrolase</fullName>
    </submittedName>
</protein>
<dbReference type="EMBL" id="ANPE02000204">
    <property type="protein sequence ID" value="EMY33067.1"/>
    <property type="molecule type" value="Genomic_DNA"/>
</dbReference>
<dbReference type="Gene3D" id="3.40.50.1000">
    <property type="entry name" value="HAD superfamily/HAD-like"/>
    <property type="match status" value="2"/>
</dbReference>
<keyword evidence="2" id="KW-1185">Reference proteome</keyword>
<dbReference type="Pfam" id="PF13242">
    <property type="entry name" value="Hydrolase_like"/>
    <property type="match status" value="1"/>
</dbReference>
<comment type="caution">
    <text evidence="1">The sequence shown here is derived from an EMBL/GenBank/DDBJ whole genome shotgun (WGS) entry which is preliminary data.</text>
</comment>
<dbReference type="Pfam" id="PF13344">
    <property type="entry name" value="Hydrolase_6"/>
    <property type="match status" value="1"/>
</dbReference>
<dbReference type="InterPro" id="IPR023214">
    <property type="entry name" value="HAD_sf"/>
</dbReference>
<sequence length="329" mass="33658">MTEPLISRYDALLCDLDGVVYAGAGAIEGATEALEALEAAGVSLGYITNNASRSPEQVAAHLRELGAPAAAEQVFGSARAGAELLARHVPAGAKVLVAGSATLTREVQERGFVTVDSAKEQPAAVIQGFDPLIGWTDLAEASYAVAAGAVWVATNTDLTIPRAEGIAPGNGSLVAAVSAATGAQPLVAGKPEAPLFRTAADQLGASTPLVVGDRLDTDILGGNNAGMDTAVVLTGVDTVENVLAARTAERPRYLLPGLAALYEPYPETLREGDVFRCGTAAAEVCGDVLRLAGGTGLDLWRAACAAWWTAVPDTEAPAVPAIEHRARLD</sequence>
<evidence type="ECO:0000313" key="1">
    <source>
        <dbReference type="EMBL" id="EMY33067.1"/>
    </source>
</evidence>